<feature type="transmembrane region" description="Helical" evidence="9">
    <location>
        <begin position="602"/>
        <end position="620"/>
    </location>
</feature>
<comment type="similarity">
    <text evidence="2 9">Belongs to the anion exchanger (TC 2.A.31) family.</text>
</comment>
<evidence type="ECO:0000256" key="2">
    <source>
        <dbReference type="ARBA" id="ARBA00010993"/>
    </source>
</evidence>
<evidence type="ECO:0000256" key="7">
    <source>
        <dbReference type="ARBA" id="ARBA00023065"/>
    </source>
</evidence>
<feature type="transmembrane region" description="Helical" evidence="9">
    <location>
        <begin position="904"/>
        <end position="926"/>
    </location>
</feature>
<dbReference type="InterPro" id="IPR011531">
    <property type="entry name" value="HCO3_transpt-like_TM_dom"/>
</dbReference>
<keyword evidence="3 9" id="KW-0813">Transport</keyword>
<keyword evidence="5 9" id="KW-0812">Transmembrane</keyword>
<evidence type="ECO:0000259" key="12">
    <source>
        <dbReference type="Pfam" id="PF07565"/>
    </source>
</evidence>
<feature type="transmembrane region" description="Helical" evidence="9">
    <location>
        <begin position="774"/>
        <end position="793"/>
    </location>
</feature>
<evidence type="ECO:0000313" key="14">
    <source>
        <dbReference type="RefSeq" id="XP_014681821.1"/>
    </source>
</evidence>
<sequence>MSYNRDKLPMRKLDKDPNLAAAEKEAMLGKPAQPPSFSIEPESPDDIDDLTPVMPSYVAPPAEPAAVKRGTSFTDELRNVFTDVTRGDDNPLFIQLSELRDDKHGELHWREMTRWIKFEENVEIDASRWSKPHVSTISLHALFELRYVLLNGPVVLDADVNSYSDVIDTIMNALREDGKLTSDKMESALNEALTRKFTHQIHKRPAMNKLTKGDPSTRRRKESDTTKVDEDQLDIPIHFKTGRPDHTSTTTSPQRVYSDHDLPLYGNGETDPAELSEARDNVGPLPSKSTKAHNAYMMKKIPIGSQAASILLGEVDFVEHMLSVFIRLSPAVVIPQMVEVTIPTRFVFLLLGPKGMLTKYEQTGRALGTLLTDEVFHAVAYKAGKREELLAGIDEFLSMATVLPPSIWDPTTRIEPPEHLPELKRKQQLQEDVNDYERIVGGGNMHEDTGLERTGRFCGGLIKDIKRKAKWYLSDYKDALALQVIPACVFMYVASLAPLITFGGLLEAETNQQQATMECIMAGAIVGLIFAIFAGQPLIIMSATGPMLVVESIVYQFSKSNGLDYMPFRLWIGMWAAVILVILVVVDASALVHHITRFTEECFAVLISLIFIYEAFVKLIDSYEKVPINLNPEHELTANETYCGCQLVNDDNITFELSNLNDTEEECGVMNGTLVGPGCGRHPYVGDVFLLSVILFLGTFILALVFKHIRNTNFFPTMVRNLIYDFALPMAILVMCGLDALLGLKTPKLTVPEKFAPTSPDRGWIIPLMANNPWWAPLAAILPAMLCCILIVMDQQITAVIINRKENLLKKGFGYHLDLLVTAAGILISSILGLPWFVAMTVLSINHLQALRFSSDVAAPGEKPKFLGIRENRVTAIFVAVMIGASVFLTKLLAYIPMSVLFGVFLYMGVASLDAVQFVDRLLILFIPTKYQPDYIYLRHLKLRRVHIYTFIQVLCMIVMWILKSNRSASIGFPVMILALVIVRKLLKYLFTDFELVYLDGDTPEEIVKAREDLEHKHKEAHEGHNLIKVNGQTIHARPRRGTFAEVAFVDQLHKSGTWLSINDQHNGHHQNGDPSANSSDIPQDSAPMKRQEGDITETNHLL</sequence>
<reference evidence="14 15" key="1">
    <citation type="submission" date="2025-05" db="UniProtKB">
        <authorList>
            <consortium name="RefSeq"/>
        </authorList>
    </citation>
    <scope>IDENTIFICATION</scope>
</reference>
<dbReference type="Gene3D" id="3.40.930.10">
    <property type="entry name" value="Mannitol-specific EII, Chain A"/>
    <property type="match status" value="1"/>
</dbReference>
<feature type="compositionally biased region" description="Polar residues" evidence="10">
    <location>
        <begin position="1073"/>
        <end position="1083"/>
    </location>
</feature>
<evidence type="ECO:0000256" key="3">
    <source>
        <dbReference type="ARBA" id="ARBA00022448"/>
    </source>
</evidence>
<dbReference type="InterPro" id="IPR013769">
    <property type="entry name" value="Band3_cytoplasmic_dom"/>
</dbReference>
<keyword evidence="6 9" id="KW-1133">Transmembrane helix</keyword>
<feature type="transmembrane region" description="Helical" evidence="9">
    <location>
        <begin position="813"/>
        <end position="830"/>
    </location>
</feature>
<feature type="transmembrane region" description="Helical" evidence="9">
    <location>
        <begin position="568"/>
        <end position="590"/>
    </location>
</feature>
<feature type="transmembrane region" description="Helical" evidence="9">
    <location>
        <begin position="688"/>
        <end position="706"/>
    </location>
</feature>
<dbReference type="SUPFAM" id="SSF55804">
    <property type="entry name" value="Phoshotransferase/anion transport protein"/>
    <property type="match status" value="1"/>
</dbReference>
<proteinExistence type="inferred from homology"/>
<dbReference type="PRINTS" id="PR01231">
    <property type="entry name" value="HCO3TRNSPORT"/>
</dbReference>
<keyword evidence="13" id="KW-1185">Reference proteome</keyword>
<feature type="transmembrane region" description="Helical" evidence="9">
    <location>
        <begin position="520"/>
        <end position="548"/>
    </location>
</feature>
<feature type="transmembrane region" description="Helical" evidence="9">
    <location>
        <begin position="969"/>
        <end position="987"/>
    </location>
</feature>
<evidence type="ECO:0000256" key="4">
    <source>
        <dbReference type="ARBA" id="ARBA00022475"/>
    </source>
</evidence>
<feature type="domain" description="Band 3 cytoplasmic" evidence="12">
    <location>
        <begin position="92"/>
        <end position="410"/>
    </location>
</feature>
<keyword evidence="4" id="KW-1003">Cell membrane</keyword>
<evidence type="ECO:0000313" key="13">
    <source>
        <dbReference type="Proteomes" id="UP000695022"/>
    </source>
</evidence>
<accession>A0ABM1FBK0</accession>
<feature type="region of interest" description="Disordered" evidence="10">
    <location>
        <begin position="200"/>
        <end position="288"/>
    </location>
</feature>
<feature type="compositionally biased region" description="Basic and acidic residues" evidence="10">
    <location>
        <begin position="211"/>
        <end position="230"/>
    </location>
</feature>
<dbReference type="Pfam" id="PF00955">
    <property type="entry name" value="HCO3_cotransp"/>
    <property type="match status" value="1"/>
</dbReference>
<evidence type="ECO:0000256" key="6">
    <source>
        <dbReference type="ARBA" id="ARBA00022989"/>
    </source>
</evidence>
<feature type="transmembrane region" description="Helical" evidence="9">
    <location>
        <begin position="946"/>
        <end position="963"/>
    </location>
</feature>
<feature type="transmembrane region" description="Helical" evidence="9">
    <location>
        <begin position="726"/>
        <end position="744"/>
    </location>
</feature>
<dbReference type="PANTHER" id="PTHR11453:SF36">
    <property type="entry name" value="ANION EXCHANGE PROTEIN"/>
    <property type="match status" value="1"/>
</dbReference>
<keyword evidence="7 9" id="KW-0406">Ion transport</keyword>
<dbReference type="Pfam" id="PF07565">
    <property type="entry name" value="Band_3_cyto"/>
    <property type="match status" value="1"/>
</dbReference>
<dbReference type="RefSeq" id="XP_014681821.1">
    <property type="nucleotide sequence ID" value="XM_014826335.1"/>
</dbReference>
<comment type="subcellular location">
    <subcellularLocation>
        <location evidence="1">Basolateral cell membrane</location>
        <topology evidence="1">Multi-pass membrane protein</topology>
    </subcellularLocation>
    <subcellularLocation>
        <location evidence="9">Membrane</location>
        <topology evidence="9">Multi-pass membrane protein</topology>
    </subcellularLocation>
</comment>
<evidence type="ECO:0000256" key="5">
    <source>
        <dbReference type="ARBA" id="ARBA00022692"/>
    </source>
</evidence>
<evidence type="ECO:0000313" key="15">
    <source>
        <dbReference type="RefSeq" id="XP_014681822.1"/>
    </source>
</evidence>
<dbReference type="InterPro" id="IPR016152">
    <property type="entry name" value="PTrfase/Anion_transptr"/>
</dbReference>
<organism evidence="13 14">
    <name type="scientific">Priapulus caudatus</name>
    <name type="common">Priapulid worm</name>
    <dbReference type="NCBI Taxonomy" id="37621"/>
    <lineage>
        <taxon>Eukaryota</taxon>
        <taxon>Metazoa</taxon>
        <taxon>Ecdysozoa</taxon>
        <taxon>Scalidophora</taxon>
        <taxon>Priapulida</taxon>
        <taxon>Priapulimorpha</taxon>
        <taxon>Priapulimorphida</taxon>
        <taxon>Priapulidae</taxon>
        <taxon>Priapulus</taxon>
    </lineage>
</organism>
<feature type="domain" description="Bicarbonate transporter-like transmembrane" evidence="11">
    <location>
        <begin position="456"/>
        <end position="1003"/>
    </location>
</feature>
<dbReference type="Gene3D" id="1.10.287.570">
    <property type="entry name" value="Helical hairpin bin"/>
    <property type="match status" value="1"/>
</dbReference>
<dbReference type="NCBIfam" id="TIGR00834">
    <property type="entry name" value="ae"/>
    <property type="match status" value="1"/>
</dbReference>
<dbReference type="PANTHER" id="PTHR11453">
    <property type="entry name" value="ANION EXCHANGE PROTEIN"/>
    <property type="match status" value="1"/>
</dbReference>
<gene>
    <name evidence="14 15" type="primary">LOC106821497</name>
</gene>
<evidence type="ECO:0000256" key="10">
    <source>
        <dbReference type="SAM" id="MobiDB-lite"/>
    </source>
</evidence>
<feature type="transmembrane region" description="Helical" evidence="9">
    <location>
        <begin position="489"/>
        <end position="508"/>
    </location>
</feature>
<feature type="transmembrane region" description="Helical" evidence="9">
    <location>
        <begin position="874"/>
        <end position="898"/>
    </location>
</feature>
<feature type="region of interest" description="Disordered" evidence="10">
    <location>
        <begin position="24"/>
        <end position="45"/>
    </location>
</feature>
<dbReference type="RefSeq" id="XP_014681822.1">
    <property type="nucleotide sequence ID" value="XM_014826336.1"/>
</dbReference>
<dbReference type="Proteomes" id="UP000695022">
    <property type="component" value="Unplaced"/>
</dbReference>
<dbReference type="InterPro" id="IPR003024">
    <property type="entry name" value="Na/HCO3_transpt"/>
</dbReference>
<evidence type="ECO:0000256" key="1">
    <source>
        <dbReference type="ARBA" id="ARBA00004554"/>
    </source>
</evidence>
<name>A0ABM1FBK0_PRICU</name>
<dbReference type="InterPro" id="IPR003020">
    <property type="entry name" value="HCO3_transpt_euk"/>
</dbReference>
<evidence type="ECO:0000256" key="8">
    <source>
        <dbReference type="ARBA" id="ARBA00023136"/>
    </source>
</evidence>
<dbReference type="GeneID" id="106821497"/>
<evidence type="ECO:0000256" key="9">
    <source>
        <dbReference type="RuleBase" id="RU362035"/>
    </source>
</evidence>
<feature type="region of interest" description="Disordered" evidence="10">
    <location>
        <begin position="1060"/>
        <end position="1103"/>
    </location>
</feature>
<keyword evidence="8 9" id="KW-0472">Membrane</keyword>
<dbReference type="PRINTS" id="PR01232">
    <property type="entry name" value="NAHCO3TRSPRT"/>
</dbReference>
<protein>
    <recommendedName>
        <fullName evidence="9">Anion exchange protein</fullName>
    </recommendedName>
</protein>
<evidence type="ECO:0000259" key="11">
    <source>
        <dbReference type="Pfam" id="PF00955"/>
    </source>
</evidence>